<dbReference type="InterPro" id="IPR009100">
    <property type="entry name" value="AcylCoA_DH/oxidase_NM_dom_sf"/>
</dbReference>
<dbReference type="Gene3D" id="1.20.140.10">
    <property type="entry name" value="Butyryl-CoA Dehydrogenase, subunit A, domain 3"/>
    <property type="match status" value="1"/>
</dbReference>
<dbReference type="STRING" id="465721.ACG33_11795"/>
<accession>A0A127FBH0</accession>
<evidence type="ECO:0000256" key="2">
    <source>
        <dbReference type="ARBA" id="ARBA00022630"/>
    </source>
</evidence>
<evidence type="ECO:0000256" key="3">
    <source>
        <dbReference type="ARBA" id="ARBA00022827"/>
    </source>
</evidence>
<dbReference type="GO" id="GO:0003995">
    <property type="term" value="F:acyl-CoA dehydrogenase activity"/>
    <property type="evidence" value="ECO:0007669"/>
    <property type="project" value="TreeGrafter"/>
</dbReference>
<gene>
    <name evidence="6" type="ORF">ACG33_11795</name>
</gene>
<proteinExistence type="inferred from homology"/>
<evidence type="ECO:0000259" key="5">
    <source>
        <dbReference type="Pfam" id="PF00441"/>
    </source>
</evidence>
<protein>
    <recommendedName>
        <fullName evidence="5">Acyl-CoA dehydrogenase/oxidase C-terminal domain-containing protein</fullName>
    </recommendedName>
</protein>
<evidence type="ECO:0000313" key="7">
    <source>
        <dbReference type="Proteomes" id="UP000070250"/>
    </source>
</evidence>
<dbReference type="PANTHER" id="PTHR43884:SF20">
    <property type="entry name" value="ACYL-COA DEHYDROGENASE FADE28"/>
    <property type="match status" value="1"/>
</dbReference>
<keyword evidence="7" id="KW-1185">Reference proteome</keyword>
<dbReference type="RefSeq" id="WP_157071778.1">
    <property type="nucleotide sequence ID" value="NZ_CP011971.1"/>
</dbReference>
<dbReference type="PANTHER" id="PTHR43884">
    <property type="entry name" value="ACYL-COA DEHYDROGENASE"/>
    <property type="match status" value="1"/>
</dbReference>
<dbReference type="Proteomes" id="UP000070250">
    <property type="component" value="Chromosome"/>
</dbReference>
<evidence type="ECO:0000256" key="1">
    <source>
        <dbReference type="ARBA" id="ARBA00009347"/>
    </source>
</evidence>
<dbReference type="SUPFAM" id="SSF56645">
    <property type="entry name" value="Acyl-CoA dehydrogenase NM domain-like"/>
    <property type="match status" value="1"/>
</dbReference>
<dbReference type="SUPFAM" id="SSF47203">
    <property type="entry name" value="Acyl-CoA dehydrogenase C-terminal domain-like"/>
    <property type="match status" value="1"/>
</dbReference>
<evidence type="ECO:0000256" key="4">
    <source>
        <dbReference type="ARBA" id="ARBA00023002"/>
    </source>
</evidence>
<name>A0A127FBH0_STEDE</name>
<dbReference type="AlphaFoldDB" id="A0A127FBH0"/>
<dbReference type="Pfam" id="PF00441">
    <property type="entry name" value="Acyl-CoA_dh_1"/>
    <property type="match status" value="1"/>
</dbReference>
<dbReference type="EMBL" id="CP011971">
    <property type="protein sequence ID" value="AMN47767.1"/>
    <property type="molecule type" value="Genomic_DNA"/>
</dbReference>
<dbReference type="PATRIC" id="fig|465721.4.peg.2520"/>
<keyword evidence="4" id="KW-0560">Oxidoreductase</keyword>
<dbReference type="OrthoDB" id="2450120at2"/>
<comment type="similarity">
    <text evidence="1">Belongs to the acyl-CoA dehydrogenase family.</text>
</comment>
<organism evidence="6 7">
    <name type="scientific">Steroidobacter denitrificans</name>
    <dbReference type="NCBI Taxonomy" id="465721"/>
    <lineage>
        <taxon>Bacteria</taxon>
        <taxon>Pseudomonadati</taxon>
        <taxon>Pseudomonadota</taxon>
        <taxon>Gammaproteobacteria</taxon>
        <taxon>Steroidobacterales</taxon>
        <taxon>Steroidobacteraceae</taxon>
        <taxon>Steroidobacter</taxon>
    </lineage>
</organism>
<dbReference type="InterPro" id="IPR036250">
    <property type="entry name" value="AcylCo_DH-like_C"/>
</dbReference>
<keyword evidence="2" id="KW-0285">Flavoprotein</keyword>
<reference evidence="6 7" key="1">
    <citation type="submission" date="2015-06" db="EMBL/GenBank/DDBJ databases">
        <title>A Comprehensive Approach to Explore the Metabolic and Phylogenetic Diversity of Bacterial Steroid Degradation in the Environment: Testosterone as an Example.</title>
        <authorList>
            <person name="Yang F.-C."/>
            <person name="Chen Y.-L."/>
            <person name="Yu C.-P."/>
            <person name="Tang S.-L."/>
            <person name="Wang P.-H."/>
            <person name="Ismail W."/>
            <person name="Wang C.-H."/>
            <person name="Yang C.-Y."/>
            <person name="Chiang Y.-R."/>
        </authorList>
    </citation>
    <scope>NUCLEOTIDE SEQUENCE [LARGE SCALE GENOMIC DNA]</scope>
    <source>
        <strain evidence="6 7">DSM 18526</strain>
    </source>
</reference>
<dbReference type="KEGG" id="sdf:ACG33_11795"/>
<feature type="domain" description="Acyl-CoA dehydrogenase/oxidase C-terminal" evidence="5">
    <location>
        <begin position="164"/>
        <end position="283"/>
    </location>
</feature>
<sequence>MDTTLNETQQAVLDSVRTLLARHRGTDTRTLKLDPQYDLQLEHELADAGFLDIAAAGGSYLDAVLLTELVTREISVLPIGWRTVLWPSLGSDIWPLVPCRVGIEELTRFADSARGIVTIDEERNVVAVVDIADCEVRGAGAAWGYPVGRIRVRAKGRPLAISAADCLALWRIGLAAEIVGAAGAAFDHTIQYIKDRKQFGRPIAANQAIRHRAARVAVEVEKARCLTYEAAWRAPDPEMAAAAATVAATMAELVFQEAHQMHGAIGYTREFPLHRWTMRLRALCKEIGGAAAHGMAVTRAHTAGRG</sequence>
<evidence type="ECO:0000313" key="6">
    <source>
        <dbReference type="EMBL" id="AMN47767.1"/>
    </source>
</evidence>
<keyword evidence="3" id="KW-0274">FAD</keyword>
<dbReference type="InterPro" id="IPR009075">
    <property type="entry name" value="AcylCo_DH/oxidase_C"/>
</dbReference>